<keyword evidence="1" id="KW-0479">Metal-binding</keyword>
<dbReference type="PANTHER" id="PTHR38777:SF1">
    <property type="entry name" value="DNAK SUPPRESSOR PROTEIN"/>
    <property type="match status" value="1"/>
</dbReference>
<dbReference type="Gene3D" id="1.20.120.910">
    <property type="entry name" value="DksA, coiled-coil domain"/>
    <property type="match status" value="1"/>
</dbReference>
<dbReference type="NCBIfam" id="TIGR02419">
    <property type="entry name" value="C4_traR_proteo"/>
    <property type="match status" value="1"/>
</dbReference>
<reference evidence="6 7" key="1">
    <citation type="submission" date="2019-07" db="EMBL/GenBank/DDBJ databases">
        <title>Whole genome shotgun sequence of Vibrio sagamiensis NBRC 104589.</title>
        <authorList>
            <person name="Hosoyama A."/>
            <person name="Uohara A."/>
            <person name="Ohji S."/>
            <person name="Ichikawa N."/>
        </authorList>
    </citation>
    <scope>NUCLEOTIDE SEQUENCE [LARGE SCALE GENOMIC DNA]</scope>
    <source>
        <strain evidence="6 7">NBRC 104589</strain>
    </source>
</reference>
<proteinExistence type="predicted"/>
<dbReference type="Proteomes" id="UP000321922">
    <property type="component" value="Unassembled WGS sequence"/>
</dbReference>
<keyword evidence="3" id="KW-0862">Zinc</keyword>
<dbReference type="GO" id="GO:1900378">
    <property type="term" value="P:positive regulation of secondary metabolite biosynthetic process"/>
    <property type="evidence" value="ECO:0007669"/>
    <property type="project" value="TreeGrafter"/>
</dbReference>
<protein>
    <recommendedName>
        <fullName evidence="5">Zinc finger DksA/TraR C4-type domain-containing protein</fullName>
    </recommendedName>
</protein>
<evidence type="ECO:0000313" key="7">
    <source>
        <dbReference type="Proteomes" id="UP000321922"/>
    </source>
</evidence>
<feature type="zinc finger region" description="dksA C4-type" evidence="4">
    <location>
        <begin position="38"/>
        <end position="62"/>
    </location>
</feature>
<sequence length="71" mass="7903">MDVFDRASALEAQQNEVALANHFAKQAQGTPQVSASMCLECDRPIPEGRRQAMPGCQYCATCQTLMEKRNR</sequence>
<organism evidence="6 7">
    <name type="scientific">Vibrio sagamiensis NBRC 104589</name>
    <dbReference type="NCBI Taxonomy" id="1219064"/>
    <lineage>
        <taxon>Bacteria</taxon>
        <taxon>Pseudomonadati</taxon>
        <taxon>Pseudomonadota</taxon>
        <taxon>Gammaproteobacteria</taxon>
        <taxon>Vibrionales</taxon>
        <taxon>Vibrionaceae</taxon>
        <taxon>Vibrio</taxon>
    </lineage>
</organism>
<dbReference type="AlphaFoldDB" id="A0A511QJI5"/>
<dbReference type="Pfam" id="PF01258">
    <property type="entry name" value="zf-dskA_traR"/>
    <property type="match status" value="1"/>
</dbReference>
<feature type="domain" description="Zinc finger DksA/TraR C4-type" evidence="5">
    <location>
        <begin position="38"/>
        <end position="67"/>
    </location>
</feature>
<evidence type="ECO:0000256" key="3">
    <source>
        <dbReference type="ARBA" id="ARBA00022833"/>
    </source>
</evidence>
<dbReference type="SUPFAM" id="SSF57716">
    <property type="entry name" value="Glucocorticoid receptor-like (DNA-binding domain)"/>
    <property type="match status" value="1"/>
</dbReference>
<dbReference type="PROSITE" id="PS51128">
    <property type="entry name" value="ZF_DKSA_2"/>
    <property type="match status" value="1"/>
</dbReference>
<evidence type="ECO:0000313" key="6">
    <source>
        <dbReference type="EMBL" id="GEM77357.1"/>
    </source>
</evidence>
<keyword evidence="2" id="KW-0863">Zinc-finger</keyword>
<dbReference type="GO" id="GO:0008270">
    <property type="term" value="F:zinc ion binding"/>
    <property type="evidence" value="ECO:0007669"/>
    <property type="project" value="UniProtKB-KW"/>
</dbReference>
<dbReference type="EMBL" id="BJXJ01000050">
    <property type="protein sequence ID" value="GEM77357.1"/>
    <property type="molecule type" value="Genomic_DNA"/>
</dbReference>
<accession>A0A511QJI5</accession>
<name>A0A511QJI5_9VIBR</name>
<dbReference type="OrthoDB" id="962301at2"/>
<dbReference type="InterPro" id="IPR000962">
    <property type="entry name" value="Znf_DskA_TraR"/>
</dbReference>
<gene>
    <name evidence="6" type="ORF">VSA01S_34690</name>
</gene>
<evidence type="ECO:0000256" key="2">
    <source>
        <dbReference type="ARBA" id="ARBA00022771"/>
    </source>
</evidence>
<evidence type="ECO:0000259" key="5">
    <source>
        <dbReference type="Pfam" id="PF01258"/>
    </source>
</evidence>
<dbReference type="RefSeq" id="WP_021711893.1">
    <property type="nucleotide sequence ID" value="NZ_BAOJ01000150.1"/>
</dbReference>
<keyword evidence="7" id="KW-1185">Reference proteome</keyword>
<evidence type="ECO:0000256" key="1">
    <source>
        <dbReference type="ARBA" id="ARBA00022723"/>
    </source>
</evidence>
<comment type="caution">
    <text evidence="6">The sequence shown here is derived from an EMBL/GenBank/DDBJ whole genome shotgun (WGS) entry which is preliminary data.</text>
</comment>
<evidence type="ECO:0000256" key="4">
    <source>
        <dbReference type="PROSITE-ProRule" id="PRU00510"/>
    </source>
</evidence>
<dbReference type="PANTHER" id="PTHR38777">
    <property type="entry name" value="FELS-2 PROPHAGE PROTEIN"/>
    <property type="match status" value="1"/>
</dbReference>
<dbReference type="InterPro" id="IPR012783">
    <property type="entry name" value="Znf_C4_TraR"/>
</dbReference>